<dbReference type="eggNOG" id="ENOG5032J5X">
    <property type="taxonomic scope" value="Bacteria"/>
</dbReference>
<organism evidence="1 2">
    <name type="scientific">Rhodothermus marinus (strain ATCC 43812 / DSM 4252 / R-10)</name>
    <name type="common">Rhodothermus obamensis</name>
    <dbReference type="NCBI Taxonomy" id="518766"/>
    <lineage>
        <taxon>Bacteria</taxon>
        <taxon>Pseudomonadati</taxon>
        <taxon>Rhodothermota</taxon>
        <taxon>Rhodothermia</taxon>
        <taxon>Rhodothermales</taxon>
        <taxon>Rhodothermaceae</taxon>
        <taxon>Rhodothermus</taxon>
    </lineage>
</organism>
<dbReference type="RefSeq" id="WP_012842772.1">
    <property type="nucleotide sequence ID" value="NC_013501.1"/>
</dbReference>
<dbReference type="EMBL" id="CP001807">
    <property type="protein sequence ID" value="ACY47160.1"/>
    <property type="molecule type" value="Genomic_DNA"/>
</dbReference>
<dbReference type="OrthoDB" id="1495638at2"/>
<dbReference type="Proteomes" id="UP000002221">
    <property type="component" value="Chromosome"/>
</dbReference>
<evidence type="ECO:0000313" key="2">
    <source>
        <dbReference type="Proteomes" id="UP000002221"/>
    </source>
</evidence>
<sequence length="301" mass="33384">MEARARAGIELHDAVLRYAELERRGDRYQLLRLGSCDFDFGVLDELQAEAPRYLDIVGEALRDVLAGLVADELDVALHPSRGVTAFASLQPEALEPDALRGRLLAEASWITGQSADSLHLHAEPGMHQPLSEDERARWYQVLVLPRHVQAHLERVLQQAPCRRYRVRLSTAGAAETLRRLPGPEPEVPPEVALAIGCYETHTEFTLCRRGHWYLSHFAPGTEDVAYFCMALLHRLGLSAVMVEQVALYGTHVPEALSEQLRLLFPVEPMLLNPLVLTTLDPKALNPAEAVAYVPCIGVALS</sequence>
<dbReference type="KEGG" id="rmr:Rmar_0254"/>
<keyword evidence="2" id="KW-1185">Reference proteome</keyword>
<name>D0MDG7_RHOM4</name>
<dbReference type="STRING" id="518766.Rmar_0254"/>
<dbReference type="AlphaFoldDB" id="D0MDG7"/>
<gene>
    <name evidence="1" type="ordered locus">Rmar_0254</name>
</gene>
<reference evidence="1 2" key="1">
    <citation type="journal article" date="2009" name="Stand. Genomic Sci.">
        <title>Complete genome sequence of Rhodothermus marinus type strain (R-10).</title>
        <authorList>
            <person name="Nolan M."/>
            <person name="Tindall B.J."/>
            <person name="Pomrenke H."/>
            <person name="Lapidus A."/>
            <person name="Copeland A."/>
            <person name="Glavina Del Rio T."/>
            <person name="Lucas S."/>
            <person name="Chen F."/>
            <person name="Tice H."/>
            <person name="Cheng J.F."/>
            <person name="Saunders E."/>
            <person name="Han C."/>
            <person name="Bruce D."/>
            <person name="Goodwin L."/>
            <person name="Chain P."/>
            <person name="Pitluck S."/>
            <person name="Ovchinikova G."/>
            <person name="Pati A."/>
            <person name="Ivanova N."/>
            <person name="Mavromatis K."/>
            <person name="Chen A."/>
            <person name="Palaniappan K."/>
            <person name="Land M."/>
            <person name="Hauser L."/>
            <person name="Chang Y.J."/>
            <person name="Jeffries C.D."/>
            <person name="Brettin T."/>
            <person name="Goker M."/>
            <person name="Bristow J."/>
            <person name="Eisen J.A."/>
            <person name="Markowitz V."/>
            <person name="Hugenholtz P."/>
            <person name="Kyrpides N.C."/>
            <person name="Klenk H.P."/>
            <person name="Detter J.C."/>
        </authorList>
    </citation>
    <scope>NUCLEOTIDE SEQUENCE [LARGE SCALE GENOMIC DNA]</scope>
    <source>
        <strain evidence="2">ATCC 43812 / DSM 4252 / R-10</strain>
    </source>
</reference>
<evidence type="ECO:0000313" key="1">
    <source>
        <dbReference type="EMBL" id="ACY47160.1"/>
    </source>
</evidence>
<dbReference type="HOGENOM" id="CLU_924020_0_0_10"/>
<accession>D0MDG7</accession>
<protein>
    <submittedName>
        <fullName evidence="1">Uncharacterized protein</fullName>
    </submittedName>
</protein>
<proteinExistence type="predicted"/>